<reference evidence="1" key="1">
    <citation type="thesis" date="2020" institute="ProQuest LLC" country="789 East Eisenhower Parkway, Ann Arbor, MI, USA">
        <title>Comparative Genomics and Chromosome Evolution.</title>
        <authorList>
            <person name="Mudd A.B."/>
        </authorList>
    </citation>
    <scope>NUCLEOTIDE SEQUENCE</scope>
    <source>
        <strain evidence="1">237g6f4</strain>
        <tissue evidence="1">Blood</tissue>
    </source>
</reference>
<keyword evidence="2" id="KW-1185">Reference proteome</keyword>
<evidence type="ECO:0000313" key="1">
    <source>
        <dbReference type="EMBL" id="KAG8563417.1"/>
    </source>
</evidence>
<dbReference type="EMBL" id="WNYA01000007">
    <property type="protein sequence ID" value="KAG8563417.1"/>
    <property type="molecule type" value="Genomic_DNA"/>
</dbReference>
<proteinExistence type="predicted"/>
<sequence>MSGIFRKYGFIDVKKRNAQIRELTTKLHSVEEINKSNHSSKGLEQIQTLRTQLQHYLLHSYNKQLRKTKATYYSQGNKAGKILANQMKQKHLKSSTIPLFYNPADYNKS</sequence>
<dbReference type="Proteomes" id="UP000824782">
    <property type="component" value="Unassembled WGS sequence"/>
</dbReference>
<organism evidence="1 2">
    <name type="scientific">Engystomops pustulosus</name>
    <name type="common">Tungara frog</name>
    <name type="synonym">Physalaemus pustulosus</name>
    <dbReference type="NCBI Taxonomy" id="76066"/>
    <lineage>
        <taxon>Eukaryota</taxon>
        <taxon>Metazoa</taxon>
        <taxon>Chordata</taxon>
        <taxon>Craniata</taxon>
        <taxon>Vertebrata</taxon>
        <taxon>Euteleostomi</taxon>
        <taxon>Amphibia</taxon>
        <taxon>Batrachia</taxon>
        <taxon>Anura</taxon>
        <taxon>Neobatrachia</taxon>
        <taxon>Hyloidea</taxon>
        <taxon>Leptodactylidae</taxon>
        <taxon>Leiuperinae</taxon>
        <taxon>Engystomops</taxon>
    </lineage>
</organism>
<dbReference type="AlphaFoldDB" id="A0AAV7ATY8"/>
<accession>A0AAV7ATY8</accession>
<comment type="caution">
    <text evidence="1">The sequence shown here is derived from an EMBL/GenBank/DDBJ whole genome shotgun (WGS) entry which is preliminary data.</text>
</comment>
<name>A0AAV7ATY8_ENGPU</name>
<gene>
    <name evidence="1" type="ORF">GDO81_016061</name>
</gene>
<evidence type="ECO:0008006" key="3">
    <source>
        <dbReference type="Google" id="ProtNLM"/>
    </source>
</evidence>
<protein>
    <recommendedName>
        <fullName evidence="3">Ribosomal protein S15</fullName>
    </recommendedName>
</protein>
<evidence type="ECO:0000313" key="2">
    <source>
        <dbReference type="Proteomes" id="UP000824782"/>
    </source>
</evidence>